<dbReference type="SUPFAM" id="SSF46785">
    <property type="entry name" value="Winged helix' DNA-binding domain"/>
    <property type="match status" value="1"/>
</dbReference>
<evidence type="ECO:0000256" key="15">
    <source>
        <dbReference type="ARBA" id="ARBA00025923"/>
    </source>
</evidence>
<evidence type="ECO:0000256" key="11">
    <source>
        <dbReference type="ARBA" id="ARBA00023125"/>
    </source>
</evidence>
<keyword evidence="13" id="KW-0131">Cell cycle</keyword>
<evidence type="ECO:0000256" key="16">
    <source>
        <dbReference type="PROSITE-ProRule" id="PRU00289"/>
    </source>
</evidence>
<feature type="binding site" evidence="16">
    <location>
        <begin position="491"/>
        <end position="498"/>
    </location>
    <ligand>
        <name>ATP</name>
        <dbReference type="ChEBI" id="CHEBI:30616"/>
    </ligand>
</feature>
<feature type="transmembrane region" description="Helical" evidence="18">
    <location>
        <begin position="102"/>
        <end position="130"/>
    </location>
</feature>
<keyword evidence="9 16" id="KW-0067">ATP-binding</keyword>
<dbReference type="Gene3D" id="3.30.980.40">
    <property type="match status" value="1"/>
</dbReference>
<proteinExistence type="inferred from homology"/>
<dbReference type="Proteomes" id="UP000199256">
    <property type="component" value="Unassembled WGS sequence"/>
</dbReference>
<keyword evidence="8" id="KW-0159">Chromosome partition</keyword>
<evidence type="ECO:0000256" key="9">
    <source>
        <dbReference type="ARBA" id="ARBA00022840"/>
    </source>
</evidence>
<dbReference type="InterPro" id="IPR050206">
    <property type="entry name" value="FtsK/SpoIIIE/SftA"/>
</dbReference>
<dbReference type="FunFam" id="3.40.50.300:FF:000209">
    <property type="entry name" value="Cell division protein FtsK"/>
    <property type="match status" value="1"/>
</dbReference>
<accession>A0A1H7MB82</accession>
<dbReference type="PANTHER" id="PTHR22683">
    <property type="entry name" value="SPORULATION PROTEIN RELATED"/>
    <property type="match status" value="1"/>
</dbReference>
<keyword evidence="11" id="KW-0238">DNA-binding</keyword>
<feature type="compositionally biased region" description="Basic and acidic residues" evidence="17">
    <location>
        <begin position="254"/>
        <end position="304"/>
    </location>
</feature>
<dbReference type="GO" id="GO:0003677">
    <property type="term" value="F:DNA binding"/>
    <property type="evidence" value="ECO:0007669"/>
    <property type="project" value="UniProtKB-KW"/>
</dbReference>
<feature type="transmembrane region" description="Helical" evidence="18">
    <location>
        <begin position="151"/>
        <end position="170"/>
    </location>
</feature>
<feature type="transmembrane region" description="Helical" evidence="18">
    <location>
        <begin position="190"/>
        <end position="214"/>
    </location>
</feature>
<feature type="transmembrane region" description="Helical" evidence="18">
    <location>
        <begin position="61"/>
        <end position="82"/>
    </location>
</feature>
<evidence type="ECO:0000256" key="7">
    <source>
        <dbReference type="ARBA" id="ARBA00022741"/>
    </source>
</evidence>
<dbReference type="STRING" id="1396821.SAMN05444515_10929"/>
<feature type="domain" description="FtsK" evidence="19">
    <location>
        <begin position="474"/>
        <end position="689"/>
    </location>
</feature>
<keyword evidence="21" id="KW-1185">Reference proteome</keyword>
<evidence type="ECO:0000256" key="4">
    <source>
        <dbReference type="ARBA" id="ARBA00022475"/>
    </source>
</evidence>
<comment type="function">
    <text evidence="14">Essential cell division protein that coordinates cell division and chromosome segregation. The N-terminus is involved in assembly of the cell-division machinery. The C-terminus functions as a DNA motor that moves dsDNA in an ATP-dependent manner towards the dif recombination site, which is located within the replication terminus region. Translocation stops specifically at Xer-dif sites, where FtsK interacts with the Xer recombinase, allowing activation of chromosome unlinking by recombination. FtsK orienting polar sequences (KOPS) guide the direction of DNA translocation. FtsK can remove proteins from DNA as it translocates, but translocation stops specifically at XerCD-dif site, thereby preventing removal of XerC and XerD from dif.</text>
</comment>
<dbReference type="SMART" id="SM00843">
    <property type="entry name" value="Ftsk_gamma"/>
    <property type="match status" value="1"/>
</dbReference>
<evidence type="ECO:0000256" key="18">
    <source>
        <dbReference type="SAM" id="Phobius"/>
    </source>
</evidence>
<comment type="subunit">
    <text evidence="15">Homohexamer. Forms a ring that surrounds DNA.</text>
</comment>
<evidence type="ECO:0000256" key="13">
    <source>
        <dbReference type="ARBA" id="ARBA00023306"/>
    </source>
</evidence>
<evidence type="ECO:0000256" key="8">
    <source>
        <dbReference type="ARBA" id="ARBA00022829"/>
    </source>
</evidence>
<dbReference type="SMART" id="SM00382">
    <property type="entry name" value="AAA"/>
    <property type="match status" value="1"/>
</dbReference>
<name>A0A1H7MB82_9GAMM</name>
<dbReference type="AlphaFoldDB" id="A0A1H7MB82"/>
<organism evidence="20 21">
    <name type="scientific">Ectothiorhodospira marina</name>
    <dbReference type="NCBI Taxonomy" id="1396821"/>
    <lineage>
        <taxon>Bacteria</taxon>
        <taxon>Pseudomonadati</taxon>
        <taxon>Pseudomonadota</taxon>
        <taxon>Gammaproteobacteria</taxon>
        <taxon>Chromatiales</taxon>
        <taxon>Ectothiorhodospiraceae</taxon>
        <taxon>Ectothiorhodospira</taxon>
    </lineage>
</organism>
<gene>
    <name evidence="20" type="ORF">SAMN05444515_10929</name>
</gene>
<dbReference type="Gene3D" id="3.40.50.300">
    <property type="entry name" value="P-loop containing nucleotide triphosphate hydrolases"/>
    <property type="match status" value="1"/>
</dbReference>
<keyword evidence="12 18" id="KW-0472">Membrane</keyword>
<dbReference type="FunFam" id="3.30.980.40:FF:000001">
    <property type="entry name" value="DNA translocase FtsK"/>
    <property type="match status" value="1"/>
</dbReference>
<keyword evidence="10 18" id="KW-1133">Transmembrane helix</keyword>
<feature type="region of interest" description="Disordered" evidence="17">
    <location>
        <begin position="26"/>
        <end position="51"/>
    </location>
</feature>
<protein>
    <recommendedName>
        <fullName evidence="3">DNA translocase FtsK</fullName>
    </recommendedName>
</protein>
<dbReference type="GO" id="GO:0051301">
    <property type="term" value="P:cell division"/>
    <property type="evidence" value="ECO:0007669"/>
    <property type="project" value="UniProtKB-KW"/>
</dbReference>
<evidence type="ECO:0000256" key="6">
    <source>
        <dbReference type="ARBA" id="ARBA00022692"/>
    </source>
</evidence>
<evidence type="ECO:0000313" key="21">
    <source>
        <dbReference type="Proteomes" id="UP000199256"/>
    </source>
</evidence>
<evidence type="ECO:0000256" key="3">
    <source>
        <dbReference type="ARBA" id="ARBA00020887"/>
    </source>
</evidence>
<evidence type="ECO:0000256" key="2">
    <source>
        <dbReference type="ARBA" id="ARBA00006474"/>
    </source>
</evidence>
<reference evidence="21" key="1">
    <citation type="submission" date="2016-10" db="EMBL/GenBank/DDBJ databases">
        <authorList>
            <person name="Varghese N."/>
            <person name="Submissions S."/>
        </authorList>
    </citation>
    <scope>NUCLEOTIDE SEQUENCE [LARGE SCALE GENOMIC DNA]</scope>
    <source>
        <strain evidence="21">DSM 241</strain>
    </source>
</reference>
<dbReference type="Gene3D" id="1.10.10.10">
    <property type="entry name" value="Winged helix-like DNA-binding domain superfamily/Winged helix DNA-binding domain"/>
    <property type="match status" value="1"/>
</dbReference>
<keyword evidence="7 16" id="KW-0547">Nucleotide-binding</keyword>
<dbReference type="InterPro" id="IPR025199">
    <property type="entry name" value="FtsK_4TM"/>
</dbReference>
<evidence type="ECO:0000256" key="17">
    <source>
        <dbReference type="SAM" id="MobiDB-lite"/>
    </source>
</evidence>
<dbReference type="InterPro" id="IPR036388">
    <property type="entry name" value="WH-like_DNA-bd_sf"/>
</dbReference>
<evidence type="ECO:0000256" key="5">
    <source>
        <dbReference type="ARBA" id="ARBA00022618"/>
    </source>
</evidence>
<comment type="similarity">
    <text evidence="2">Belongs to the FtsK/SpoIIIE/SftA family.</text>
</comment>
<evidence type="ECO:0000256" key="14">
    <source>
        <dbReference type="ARBA" id="ARBA00024784"/>
    </source>
</evidence>
<dbReference type="InterPro" id="IPR036390">
    <property type="entry name" value="WH_DNA-bd_sf"/>
</dbReference>
<keyword evidence="5" id="KW-0132">Cell division</keyword>
<evidence type="ECO:0000256" key="1">
    <source>
        <dbReference type="ARBA" id="ARBA00004651"/>
    </source>
</evidence>
<keyword evidence="6 18" id="KW-0812">Transmembrane</keyword>
<dbReference type="InterPro" id="IPR041027">
    <property type="entry name" value="FtsK_alpha"/>
</dbReference>
<evidence type="ECO:0000259" key="19">
    <source>
        <dbReference type="PROSITE" id="PS50901"/>
    </source>
</evidence>
<evidence type="ECO:0000256" key="10">
    <source>
        <dbReference type="ARBA" id="ARBA00022989"/>
    </source>
</evidence>
<dbReference type="SUPFAM" id="SSF52540">
    <property type="entry name" value="P-loop containing nucleoside triphosphate hydrolases"/>
    <property type="match status" value="1"/>
</dbReference>
<dbReference type="PANTHER" id="PTHR22683:SF41">
    <property type="entry name" value="DNA TRANSLOCASE FTSK"/>
    <property type="match status" value="1"/>
</dbReference>
<dbReference type="EMBL" id="FOAA01000009">
    <property type="protein sequence ID" value="SEL08381.1"/>
    <property type="molecule type" value="Genomic_DNA"/>
</dbReference>
<dbReference type="InterPro" id="IPR027417">
    <property type="entry name" value="P-loop_NTPase"/>
</dbReference>
<dbReference type="GO" id="GO:0005886">
    <property type="term" value="C:plasma membrane"/>
    <property type="evidence" value="ECO:0007669"/>
    <property type="project" value="UniProtKB-SubCell"/>
</dbReference>
<keyword evidence="4" id="KW-1003">Cell membrane</keyword>
<evidence type="ECO:0000313" key="20">
    <source>
        <dbReference type="EMBL" id="SEL08381.1"/>
    </source>
</evidence>
<dbReference type="GO" id="GO:0007059">
    <property type="term" value="P:chromosome segregation"/>
    <property type="evidence" value="ECO:0007669"/>
    <property type="project" value="UniProtKB-KW"/>
</dbReference>
<feature type="region of interest" description="Disordered" evidence="17">
    <location>
        <begin position="254"/>
        <end position="322"/>
    </location>
</feature>
<dbReference type="InterPro" id="IPR002543">
    <property type="entry name" value="FtsK_dom"/>
</dbReference>
<dbReference type="CDD" id="cd01127">
    <property type="entry name" value="TrwB_TraG_TraD_VirD4"/>
    <property type="match status" value="1"/>
</dbReference>
<dbReference type="Pfam" id="PF01580">
    <property type="entry name" value="FtsK_SpoIIIE"/>
    <property type="match status" value="1"/>
</dbReference>
<dbReference type="InterPro" id="IPR003593">
    <property type="entry name" value="AAA+_ATPase"/>
</dbReference>
<dbReference type="PROSITE" id="PS50901">
    <property type="entry name" value="FTSK"/>
    <property type="match status" value="1"/>
</dbReference>
<dbReference type="InterPro" id="IPR018541">
    <property type="entry name" value="Ftsk_gamma"/>
</dbReference>
<dbReference type="Pfam" id="PF17854">
    <property type="entry name" value="FtsK_alpha"/>
    <property type="match status" value="1"/>
</dbReference>
<comment type="subcellular location">
    <subcellularLocation>
        <location evidence="1">Cell membrane</location>
        <topology evidence="1">Multi-pass membrane protein</topology>
    </subcellularLocation>
</comment>
<dbReference type="GO" id="GO:0005524">
    <property type="term" value="F:ATP binding"/>
    <property type="evidence" value="ECO:0007669"/>
    <property type="project" value="UniProtKB-UniRule"/>
</dbReference>
<evidence type="ECO:0000256" key="12">
    <source>
        <dbReference type="ARBA" id="ARBA00023136"/>
    </source>
</evidence>
<sequence length="835" mass="91098">MVTDVRPPGLLRYTRRLAFNPDSKLAQARQKKKADKTVSGKQPAPRRPMSAHVRRGLREGALLVLTAAAAYLFIALASYHPADPGWSQTGTGMQVSNLGGRVGAWFADVFFYLFGYLAYLAPVMVGYSGWLVFRGRKDTGELDLHTLGVRWFGFVITLAAGCGLATLHFLPGTLPLNAGGILGEVIGEGLVPMLDLVGVTLFLLALFLTGVTLFTGLSWLSLMDTLGHGTLWLLARAREKFAGALERRALRRAEKAREAEVKKEEKRQQAKARKEEKQRQQAEKQTVEKPSSKVRKNDKPRIEPVLEPMVPEPEPAIPKPKKPKMQLSLFGNDTVDPNAAPPLKLLDEPKAQEGGFSEEYLQTLSRLVEEKLQDFGVQVEVVEVHPGPVITRFELQPAAGVKVSRISGLSKDLARALSVISVRIVEVIPGKSTVGLEIPNQKRELVSLSEIIRAPVFDGAGSALTLALGKDIGGSPVVADLAKMPHLLVAGTTGSGKSVAINAMLLSLLFKARPEEVRLILIDPKMLELSIYEGIPHLLAPVVTDMKEASNALRWGVAEMERRYKLMSHMGVRNIAGYNRKLKDAVAKGEPIRDPFYNPQTALDPDEPAPELQPLPFIVIVVDEFADMMMVVGKKVEELIARLAQKARAAGIHLILATQRPSVDVITGLIKANIPTRVAFQVSSRVDSRTILDQMGAEQLLGHGDMLYLPPGSGHPVRLHGAFVADHEVHEVVNFLKAQGEPEYVDAVLEEPESGSAVVPGLEPVDSGEESDPLYDQAVAIVLESRKASISYVQRRLKIGYNRAARMIEDMENAGVVSPLQSNGNREVLAPAPQE</sequence>
<dbReference type="Pfam" id="PF13491">
    <property type="entry name" value="FtsK_4TM"/>
    <property type="match status" value="1"/>
</dbReference>
<dbReference type="Pfam" id="PF09397">
    <property type="entry name" value="FtsK_gamma"/>
    <property type="match status" value="1"/>
</dbReference>